<sequence>MTEKRKVILVTDGDSIAQRAVEIAVEKVGARCISRSGGNPTPMSGIEIVDLIKTAKHDPVVVMVDDKGSARTAQGEWALYEIVNHPDIEVLGVIAVASNTQGVNGIKVDFSITKDGKFIEGSVDKDGIPRQGNVIYGDTVDIIGQCDIPLVIGIGDIGKMQGHDNCEIGAPILTKAMEEILKRSGYKTGQRDRG</sequence>
<proteinExistence type="predicted"/>
<dbReference type="AlphaFoldDB" id="A0A1D8GCM7"/>
<accession>A0A1D8GCM7</accession>
<dbReference type="InterPro" id="IPR025914">
    <property type="entry name" value="SpoVAE"/>
</dbReference>
<dbReference type="STRING" id="1424294.Gferi_03035"/>
<reference evidence="1 2" key="1">
    <citation type="submission" date="2016-09" db="EMBL/GenBank/DDBJ databases">
        <title>Genomic analysis reveals versatility of anaerobic energy metabolism of Geosporobacter ferrireducens IRF9 of phylum Firmicutes.</title>
        <authorList>
            <person name="Kim S.-J."/>
        </authorList>
    </citation>
    <scope>NUCLEOTIDE SEQUENCE [LARGE SCALE GENOMIC DNA]</scope>
    <source>
        <strain evidence="1 2">IRF9</strain>
    </source>
</reference>
<name>A0A1D8GCM7_9FIRM</name>
<dbReference type="KEGG" id="gfe:Gferi_03035"/>
<dbReference type="RefSeq" id="WP_069974237.1">
    <property type="nucleotide sequence ID" value="NZ_CP017269.1"/>
</dbReference>
<keyword evidence="2" id="KW-1185">Reference proteome</keyword>
<evidence type="ECO:0000313" key="2">
    <source>
        <dbReference type="Proteomes" id="UP000095743"/>
    </source>
</evidence>
<gene>
    <name evidence="1" type="ORF">Gferi_03035</name>
</gene>
<dbReference type="Pfam" id="PF14097">
    <property type="entry name" value="SpoVAE"/>
    <property type="match status" value="1"/>
</dbReference>
<protein>
    <submittedName>
        <fullName evidence="1">Stage V sporulation protein AE</fullName>
    </submittedName>
</protein>
<dbReference type="OrthoDB" id="1679631at2"/>
<dbReference type="EMBL" id="CP017269">
    <property type="protein sequence ID" value="AOT68661.1"/>
    <property type="molecule type" value="Genomic_DNA"/>
</dbReference>
<dbReference type="Proteomes" id="UP000095743">
    <property type="component" value="Chromosome"/>
</dbReference>
<organism evidence="1 2">
    <name type="scientific">Geosporobacter ferrireducens</name>
    <dbReference type="NCBI Taxonomy" id="1424294"/>
    <lineage>
        <taxon>Bacteria</taxon>
        <taxon>Bacillati</taxon>
        <taxon>Bacillota</taxon>
        <taxon>Clostridia</taxon>
        <taxon>Peptostreptococcales</taxon>
        <taxon>Thermotaleaceae</taxon>
        <taxon>Geosporobacter</taxon>
    </lineage>
</organism>
<evidence type="ECO:0000313" key="1">
    <source>
        <dbReference type="EMBL" id="AOT68661.1"/>
    </source>
</evidence>